<comment type="subcellular location">
    <subcellularLocation>
        <location evidence="1 10">Cell outer membrane</location>
        <topology evidence="1 10">Multi-pass membrane protein</topology>
    </subcellularLocation>
</comment>
<evidence type="ECO:0000256" key="10">
    <source>
        <dbReference type="PROSITE-ProRule" id="PRU01360"/>
    </source>
</evidence>
<dbReference type="Proteomes" id="UP000221024">
    <property type="component" value="Unassembled WGS sequence"/>
</dbReference>
<dbReference type="PANTHER" id="PTHR30069">
    <property type="entry name" value="TONB-DEPENDENT OUTER MEMBRANE RECEPTOR"/>
    <property type="match status" value="1"/>
</dbReference>
<evidence type="ECO:0000256" key="11">
    <source>
        <dbReference type="RuleBase" id="RU003357"/>
    </source>
</evidence>
<protein>
    <submittedName>
        <fullName evidence="15">TonB-dependent receptor</fullName>
    </submittedName>
</protein>
<accession>A0A2H3NIY3</accession>
<dbReference type="InterPro" id="IPR012910">
    <property type="entry name" value="Plug_dom"/>
</dbReference>
<evidence type="ECO:0000256" key="7">
    <source>
        <dbReference type="ARBA" id="ARBA00023136"/>
    </source>
</evidence>
<evidence type="ECO:0000256" key="5">
    <source>
        <dbReference type="ARBA" id="ARBA00022729"/>
    </source>
</evidence>
<feature type="domain" description="TonB-dependent receptor plug" evidence="14">
    <location>
        <begin position="134"/>
        <end position="225"/>
    </location>
</feature>
<evidence type="ECO:0000256" key="6">
    <source>
        <dbReference type="ARBA" id="ARBA00023077"/>
    </source>
</evidence>
<dbReference type="RefSeq" id="WP_098063099.1">
    <property type="nucleotide sequence ID" value="NZ_PDEP01000014.1"/>
</dbReference>
<keyword evidence="2 10" id="KW-0813">Transport</keyword>
<evidence type="ECO:0000259" key="14">
    <source>
        <dbReference type="Pfam" id="PF07715"/>
    </source>
</evidence>
<keyword evidence="6 11" id="KW-0798">TonB box</keyword>
<keyword evidence="3 10" id="KW-1134">Transmembrane beta strand</keyword>
<dbReference type="Gene3D" id="2.60.40.1120">
    <property type="entry name" value="Carboxypeptidase-like, regulatory domain"/>
    <property type="match status" value="1"/>
</dbReference>
<keyword evidence="8 15" id="KW-0675">Receptor</keyword>
<dbReference type="GO" id="GO:0015344">
    <property type="term" value="F:siderophore uptake transmembrane transporter activity"/>
    <property type="evidence" value="ECO:0007669"/>
    <property type="project" value="TreeGrafter"/>
</dbReference>
<evidence type="ECO:0000313" key="15">
    <source>
        <dbReference type="EMBL" id="PEN05450.1"/>
    </source>
</evidence>
<organism evidence="15 16">
    <name type="scientific">Longimonas halophila</name>
    <dbReference type="NCBI Taxonomy" id="1469170"/>
    <lineage>
        <taxon>Bacteria</taxon>
        <taxon>Pseudomonadati</taxon>
        <taxon>Rhodothermota</taxon>
        <taxon>Rhodothermia</taxon>
        <taxon>Rhodothermales</taxon>
        <taxon>Salisaetaceae</taxon>
        <taxon>Longimonas</taxon>
    </lineage>
</organism>
<dbReference type="EMBL" id="PDEP01000014">
    <property type="protein sequence ID" value="PEN05450.1"/>
    <property type="molecule type" value="Genomic_DNA"/>
</dbReference>
<feature type="domain" description="TonB-dependent receptor-like beta-barrel" evidence="13">
    <location>
        <begin position="354"/>
        <end position="774"/>
    </location>
</feature>
<evidence type="ECO:0000256" key="1">
    <source>
        <dbReference type="ARBA" id="ARBA00004571"/>
    </source>
</evidence>
<dbReference type="InterPro" id="IPR000531">
    <property type="entry name" value="Beta-barrel_TonB"/>
</dbReference>
<dbReference type="Pfam" id="PF13715">
    <property type="entry name" value="CarbopepD_reg_2"/>
    <property type="match status" value="1"/>
</dbReference>
<dbReference type="Gene3D" id="2.170.130.10">
    <property type="entry name" value="TonB-dependent receptor, plug domain"/>
    <property type="match status" value="1"/>
</dbReference>
<dbReference type="AlphaFoldDB" id="A0A2H3NIY3"/>
<dbReference type="SUPFAM" id="SSF56935">
    <property type="entry name" value="Porins"/>
    <property type="match status" value="1"/>
</dbReference>
<dbReference type="GO" id="GO:0009279">
    <property type="term" value="C:cell outer membrane"/>
    <property type="evidence" value="ECO:0007669"/>
    <property type="project" value="UniProtKB-SubCell"/>
</dbReference>
<evidence type="ECO:0000256" key="8">
    <source>
        <dbReference type="ARBA" id="ARBA00023170"/>
    </source>
</evidence>
<feature type="signal peptide" evidence="12">
    <location>
        <begin position="1"/>
        <end position="27"/>
    </location>
</feature>
<dbReference type="InterPro" id="IPR036942">
    <property type="entry name" value="Beta-barrel_TonB_sf"/>
</dbReference>
<dbReference type="InterPro" id="IPR037066">
    <property type="entry name" value="Plug_dom_sf"/>
</dbReference>
<gene>
    <name evidence="15" type="ORF">CRI93_13125</name>
</gene>
<dbReference type="GO" id="GO:0044718">
    <property type="term" value="P:siderophore transmembrane transport"/>
    <property type="evidence" value="ECO:0007669"/>
    <property type="project" value="TreeGrafter"/>
</dbReference>
<evidence type="ECO:0000259" key="13">
    <source>
        <dbReference type="Pfam" id="PF00593"/>
    </source>
</evidence>
<dbReference type="Pfam" id="PF00593">
    <property type="entry name" value="TonB_dep_Rec_b-barrel"/>
    <property type="match status" value="1"/>
</dbReference>
<dbReference type="Gene3D" id="2.40.170.20">
    <property type="entry name" value="TonB-dependent receptor, beta-barrel domain"/>
    <property type="match status" value="1"/>
</dbReference>
<keyword evidence="16" id="KW-1185">Reference proteome</keyword>
<dbReference type="OrthoDB" id="1108759at2"/>
<evidence type="ECO:0000256" key="2">
    <source>
        <dbReference type="ARBA" id="ARBA00022448"/>
    </source>
</evidence>
<keyword evidence="9 10" id="KW-0998">Cell outer membrane</keyword>
<sequence length="834" mass="92773">MLHYSTHIRWTCLGALILLLASPAAHAQTWGTVTGTVTDASTEAPLAGVTVVINGTNFGTATQANGTYDMRVPEGTHAIRFSAVGYEAHIDSVQVPGNTTVTLNAALPVDVMEMDQVVVEEGEIAPDAGVHRIDPETVQDMPTPFKDGFRALKVMPGVATNTELSQQYSVRGGGYNENLIFLNGFEVFMPFRPRQGEQEGLGLLNPAMAESMTLYTGGFPVRYGGKLSSALDVQYHEVDDESLRGSADVSLLDASVHARGATLNDRLSWNVGVRRAQPGRFFGTQDLKGDYDPVFTDVQGMFTYQLAEGHSIETLGIYADHEFELDPTNQKTYFGIISLDPDVPSNLQALWVDFEGTRQDGYTTEFLGTRLNNRLSDRLRMEHQLAYFGTRETEFFEITGDSELFQVDPAGDPNSGAGHFGIGTSTQTDFANNAVDVETITGGGRYNFALDRHALEAGWDVRGLRFTDDIDERAIINTRVQRDSGEREDIRIVADSLSDAAQFSEMQAGFYAENTIDVLPTRGRLSVTGGLRTDYYSFNDEWTVSPRLSATFQASENLSLSGAWGIYHQAPTYRELRGAVDSEEGIDESLNRDINSQRSMQFVLGGEYFLPTQRLYLRAEGYYKHLTNVISYSIEDIRVQYSGENDATGFVYGLDLQLRGELVPGLESWFNYSFMVARERIKPQFQNRFNQGLVPRPSDQRHTFSAFLQDTIPGDESWKAHLRLLFGSGLPYTPPVPGPRDEATGRVVQIPGPRMSGRITPYRRVDLGATKRLTLLESDDRAPVHLDLTMELLNVFDMTNTVSFNWIPNNDNQWTRVPNRLTPRTVNARLSLTF</sequence>
<proteinExistence type="inferred from homology"/>
<dbReference type="Pfam" id="PF07715">
    <property type="entry name" value="Plug"/>
    <property type="match status" value="1"/>
</dbReference>
<evidence type="ECO:0000256" key="9">
    <source>
        <dbReference type="ARBA" id="ARBA00023237"/>
    </source>
</evidence>
<dbReference type="InterPro" id="IPR039426">
    <property type="entry name" value="TonB-dep_rcpt-like"/>
</dbReference>
<name>A0A2H3NIY3_9BACT</name>
<dbReference type="SUPFAM" id="SSF49464">
    <property type="entry name" value="Carboxypeptidase regulatory domain-like"/>
    <property type="match status" value="1"/>
</dbReference>
<evidence type="ECO:0000256" key="4">
    <source>
        <dbReference type="ARBA" id="ARBA00022692"/>
    </source>
</evidence>
<keyword evidence="4 10" id="KW-0812">Transmembrane</keyword>
<reference evidence="15 16" key="1">
    <citation type="submission" date="2017-10" db="EMBL/GenBank/DDBJ databases">
        <title>Draft genome of Longimonas halophila.</title>
        <authorList>
            <person name="Goh K.M."/>
            <person name="Shamsir M.S."/>
            <person name="Lim S.W."/>
        </authorList>
    </citation>
    <scope>NUCLEOTIDE SEQUENCE [LARGE SCALE GENOMIC DNA]</scope>
    <source>
        <strain evidence="15 16">KCTC 42399</strain>
    </source>
</reference>
<feature type="chain" id="PRO_5013931035" evidence="12">
    <location>
        <begin position="28"/>
        <end position="834"/>
    </location>
</feature>
<keyword evidence="5 12" id="KW-0732">Signal</keyword>
<dbReference type="InterPro" id="IPR008969">
    <property type="entry name" value="CarboxyPept-like_regulatory"/>
</dbReference>
<comment type="similarity">
    <text evidence="10 11">Belongs to the TonB-dependent receptor family.</text>
</comment>
<evidence type="ECO:0000256" key="12">
    <source>
        <dbReference type="SAM" id="SignalP"/>
    </source>
</evidence>
<evidence type="ECO:0000313" key="16">
    <source>
        <dbReference type="Proteomes" id="UP000221024"/>
    </source>
</evidence>
<keyword evidence="7 10" id="KW-0472">Membrane</keyword>
<dbReference type="PANTHER" id="PTHR30069:SF29">
    <property type="entry name" value="HEMOGLOBIN AND HEMOGLOBIN-HAPTOGLOBIN-BINDING PROTEIN 1-RELATED"/>
    <property type="match status" value="1"/>
</dbReference>
<evidence type="ECO:0000256" key="3">
    <source>
        <dbReference type="ARBA" id="ARBA00022452"/>
    </source>
</evidence>
<dbReference type="PROSITE" id="PS52016">
    <property type="entry name" value="TONB_DEPENDENT_REC_3"/>
    <property type="match status" value="1"/>
</dbReference>
<comment type="caution">
    <text evidence="15">The sequence shown here is derived from an EMBL/GenBank/DDBJ whole genome shotgun (WGS) entry which is preliminary data.</text>
</comment>